<dbReference type="PANTHER" id="PTHR11972:SF153">
    <property type="entry name" value="SUPEROXIDE-GENERATING NADPH OXIDASE HEAVY CHAIN SUBUNIT A"/>
    <property type="match status" value="1"/>
</dbReference>
<dbReference type="SFLD" id="SFLDG01168">
    <property type="entry name" value="Ferric_reductase_subgroup_(FRE"/>
    <property type="match status" value="1"/>
</dbReference>
<dbReference type="GO" id="GO:0005886">
    <property type="term" value="C:plasma membrane"/>
    <property type="evidence" value="ECO:0007669"/>
    <property type="project" value="TreeGrafter"/>
</dbReference>
<dbReference type="InterPro" id="IPR018247">
    <property type="entry name" value="EF_Hand_1_Ca_BS"/>
</dbReference>
<dbReference type="Gene3D" id="3.40.50.80">
    <property type="entry name" value="Nucleotide-binding domain of ferredoxin-NADP reductase (FNR) module"/>
    <property type="match status" value="1"/>
</dbReference>
<keyword evidence="10" id="KW-0406">Ion transport</keyword>
<keyword evidence="5" id="KW-0106">Calcium</keyword>
<proteinExistence type="predicted"/>
<dbReference type="CDD" id="cd06186">
    <property type="entry name" value="NOX_Duox_like_FAD_NADP"/>
    <property type="match status" value="1"/>
</dbReference>
<dbReference type="InterPro" id="IPR013130">
    <property type="entry name" value="Fe3_Rdtase_TM_dom"/>
</dbReference>
<evidence type="ECO:0000256" key="8">
    <source>
        <dbReference type="ARBA" id="ARBA00022989"/>
    </source>
</evidence>
<dbReference type="InterPro" id="IPR039261">
    <property type="entry name" value="FNR_nucleotide-bd"/>
</dbReference>
<protein>
    <recommendedName>
        <fullName evidence="18">NAD(P)H oxidase (H(2)O(2)-forming)</fullName>
    </recommendedName>
</protein>
<evidence type="ECO:0000256" key="4">
    <source>
        <dbReference type="ARBA" id="ARBA00022827"/>
    </source>
</evidence>
<dbReference type="PROSITE" id="PS51384">
    <property type="entry name" value="FAD_FR"/>
    <property type="match status" value="1"/>
</dbReference>
<keyword evidence="7" id="KW-0249">Electron transport</keyword>
<organism evidence="16 17">
    <name type="scientific">Powellomyces hirtus</name>
    <dbReference type="NCBI Taxonomy" id="109895"/>
    <lineage>
        <taxon>Eukaryota</taxon>
        <taxon>Fungi</taxon>
        <taxon>Fungi incertae sedis</taxon>
        <taxon>Chytridiomycota</taxon>
        <taxon>Chytridiomycota incertae sedis</taxon>
        <taxon>Chytridiomycetes</taxon>
        <taxon>Spizellomycetales</taxon>
        <taxon>Powellomycetaceae</taxon>
        <taxon>Powellomyces</taxon>
    </lineage>
</organism>
<evidence type="ECO:0000256" key="5">
    <source>
        <dbReference type="ARBA" id="ARBA00022837"/>
    </source>
</evidence>
<sequence length="1664" mass="186999">MRNRLTFPRKTTLNRDASRLKQAVKAFSYMDWAKMDDLVRDYKDIYYASDEHADRGVEKVLVLTQSELAEVLPAIELQQDSQRVTDTLRSLFSISEVFGWPGNEPRYELHVAKLLTNIALLSPNCENVDKDAKARLVFNMIDVGGTGFIVRDEICATIQNSALDNALQLSQTELAAVAECLMRHMDVDNDNRISFDEFKSSVDTNDAMLNPLFAERKAVNFLLRSNYALTDEEDIVDPKKWSIYRRIMVFLSLHAREAWCIAAYVLINCGMFATYFTLFWNKKEIVGSLGHGVPVAKGFAGLLYFNIPLLFITMSRTLLTNARATWLENVIPFDHAILFHQVVGYMVVMAATGHACSHLFSTFKTLGDLTDLATVNSLILGRKFPSNPSYSELLFTTVPGLTGVLSILALIICAVFSHPSIRRRHYNLFWYSHHAFIIFAACQIVHGTWQWVQFPHMFIYLGLPLLIYLAERVLRTYRGVFVKYDITELEVQAEKTVKIVLTPRNQRNRQYRPGQYIYLKFPAISKFEWHPFTLTSSPLDNNLVVYIRCNGDWTGEVLKLARCQPELLHDVHVNGPLGAPSQHYDDFENLMLIGTGIGVTPFASILRDMQIRILEKREQPTIKLQRVDFYWINRSRGAFSWFTKLLKTIESESTHNLVRIHTFITSANSSRDVRSVLLWKGLQLLRNESRASVLTGLTREAYWGRPDWAEVFEQTAATFAGGTEEEEEEEEEKEEEKEKEETMTSGEMWIHEQKVDEALARIKLILDSTRSPTYATNVAHTYSDKYLLAEFLTTASFNAQWTCLELLGLNQHVLDKVREWRALEPEQRAGVTLRFEAEERCDFLREEERREEAPVSVETSVESSRQNNHSAIKSKFVTTVKEYVYQFIVHYKLSIFFGTDVASSTVLTNAERACELMTAVKQVSPAYPSAVKAPLDVNITCLLSNMYNDPQEPFTFHIDRTDEKCHTPRRNPAVTAVMEYYTKFYQWSQSVLDYFVDLAERPIHGGSAIDLEALSGRGTFVPVVPLFEKRSDDAAVMLSPADLGLFLKEQRRSLEEMFQMVDKAVSSGKLITTVEGRLMVTLQHAMSLCATYASSVDTVESMLRNQLIAAIGHSLQPEDFTQLVRFNNQKLFKPQYVPAAFCFAVQRPNHSPEGIISIEFDNNDASGGVPPMVDSHSYTFEQNETPVMYISINAATRVPFSGKRILHGCLLHQFSESGPLSLSLKARARQFSSFILMAGRIVSVTDFQPQAAIIVQNKDDLNIPLLLELIPTPKEFQDAIDSLSPEQQKFAKAMRALQLESTLFGICVVEIKPQLELLLNLPADSLTKEIRLTQDLMQLFTKYQIPSDLLRFDGDAESSTAAKLEAVREYVVKIKDAIKGTGAQDIENELDRARFNQLHNLVNAPQAAQSFGAAASSTGLFGSPILPQAPGISVFGATGGSAPLPEFHVSRKMAAVRAPAAPMARSSTGSTRFRTQAEGSIPVPSCVPMPEQAQLYALSSQGRDPTKLEQPESNFGLHDQNAESGSGDSGVDFTKFPIKLDENLRKLDTANALRPTVIKLGETWTRTRSQSILAAPTTNSLSAADKTIERNQAFDLLDALSRSGSMAIEHAVLHVVLAVTHCFDETLVDTVVRKNIDPLEKVEESSLILAAVVAGEVTAERLLK</sequence>
<dbReference type="GO" id="GO:0005509">
    <property type="term" value="F:calcium ion binding"/>
    <property type="evidence" value="ECO:0007669"/>
    <property type="project" value="InterPro"/>
</dbReference>
<dbReference type="Proteomes" id="UP000318582">
    <property type="component" value="Unassembled WGS sequence"/>
</dbReference>
<evidence type="ECO:0000256" key="9">
    <source>
        <dbReference type="ARBA" id="ARBA00023002"/>
    </source>
</evidence>
<evidence type="ECO:0000313" key="17">
    <source>
        <dbReference type="Proteomes" id="UP000318582"/>
    </source>
</evidence>
<comment type="subcellular location">
    <subcellularLocation>
        <location evidence="1">Membrane</location>
        <topology evidence="1">Multi-pass membrane protein</topology>
    </subcellularLocation>
</comment>
<dbReference type="InterPro" id="IPR002048">
    <property type="entry name" value="EF_hand_dom"/>
</dbReference>
<evidence type="ECO:0000259" key="14">
    <source>
        <dbReference type="PROSITE" id="PS50222"/>
    </source>
</evidence>
<feature type="transmembrane region" description="Helical" evidence="13">
    <location>
        <begin position="298"/>
        <end position="315"/>
    </location>
</feature>
<evidence type="ECO:0000256" key="1">
    <source>
        <dbReference type="ARBA" id="ARBA00004141"/>
    </source>
</evidence>
<feature type="domain" description="FAD-binding FR-type" evidence="15">
    <location>
        <begin position="479"/>
        <end position="583"/>
    </location>
</feature>
<evidence type="ECO:0000256" key="13">
    <source>
        <dbReference type="SAM" id="Phobius"/>
    </source>
</evidence>
<dbReference type="InterPro" id="IPR011992">
    <property type="entry name" value="EF-hand-dom_pair"/>
</dbReference>
<dbReference type="SFLD" id="SFLDS00052">
    <property type="entry name" value="Ferric_Reductase_Domain"/>
    <property type="match status" value="1"/>
</dbReference>
<accession>A0A507DX98</accession>
<name>A0A507DX98_9FUNG</name>
<reference evidence="16 17" key="1">
    <citation type="journal article" date="2019" name="Sci. Rep.">
        <title>Comparative genomics of chytrid fungi reveal insights into the obligate biotrophic and pathogenic lifestyle of Synchytrium endobioticum.</title>
        <authorList>
            <person name="van de Vossenberg B.T.L.H."/>
            <person name="Warris S."/>
            <person name="Nguyen H.D.T."/>
            <person name="van Gent-Pelzer M.P.E."/>
            <person name="Joly D.L."/>
            <person name="van de Geest H.C."/>
            <person name="Bonants P.J.M."/>
            <person name="Smith D.S."/>
            <person name="Levesque C.A."/>
            <person name="van der Lee T.A.J."/>
        </authorList>
    </citation>
    <scope>NUCLEOTIDE SEQUENCE [LARGE SCALE GENOMIC DNA]</scope>
    <source>
        <strain evidence="16 17">CBS 809.83</strain>
    </source>
</reference>
<keyword evidence="3 13" id="KW-0812">Transmembrane</keyword>
<evidence type="ECO:0000313" key="16">
    <source>
        <dbReference type="EMBL" id="TPX56409.1"/>
    </source>
</evidence>
<evidence type="ECO:0000256" key="11">
    <source>
        <dbReference type="ARBA" id="ARBA00023136"/>
    </source>
</evidence>
<dbReference type="GO" id="GO:0006811">
    <property type="term" value="P:monoatomic ion transport"/>
    <property type="evidence" value="ECO:0007669"/>
    <property type="project" value="UniProtKB-KW"/>
</dbReference>
<evidence type="ECO:0000256" key="6">
    <source>
        <dbReference type="ARBA" id="ARBA00022857"/>
    </source>
</evidence>
<evidence type="ECO:0008006" key="18">
    <source>
        <dbReference type="Google" id="ProtNLM"/>
    </source>
</evidence>
<dbReference type="SFLD" id="SFLDG01169">
    <property type="entry name" value="NADPH_oxidase_subgroup_(NOX)"/>
    <property type="match status" value="1"/>
</dbReference>
<dbReference type="PROSITE" id="PS50222">
    <property type="entry name" value="EF_HAND_2"/>
    <property type="match status" value="2"/>
</dbReference>
<dbReference type="Pfam" id="PF08022">
    <property type="entry name" value="FAD_binding_8"/>
    <property type="match status" value="1"/>
</dbReference>
<gene>
    <name evidence="16" type="ORF">PhCBS80983_g04545</name>
</gene>
<dbReference type="InterPro" id="IPR017927">
    <property type="entry name" value="FAD-bd_FR_type"/>
</dbReference>
<dbReference type="Gene3D" id="1.10.238.10">
    <property type="entry name" value="EF-hand"/>
    <property type="match status" value="1"/>
</dbReference>
<dbReference type="PROSITE" id="PS00018">
    <property type="entry name" value="EF_HAND_1"/>
    <property type="match status" value="1"/>
</dbReference>
<evidence type="ECO:0000259" key="15">
    <source>
        <dbReference type="PROSITE" id="PS51384"/>
    </source>
</evidence>
<dbReference type="SUPFAM" id="SSF63380">
    <property type="entry name" value="Riboflavin synthase domain-like"/>
    <property type="match status" value="1"/>
</dbReference>
<dbReference type="SUPFAM" id="SSF47473">
    <property type="entry name" value="EF-hand"/>
    <property type="match status" value="1"/>
</dbReference>
<feature type="compositionally biased region" description="Acidic residues" evidence="12">
    <location>
        <begin position="723"/>
        <end position="738"/>
    </location>
</feature>
<keyword evidence="8 13" id="KW-1133">Transmembrane helix</keyword>
<dbReference type="Gene3D" id="2.40.30.10">
    <property type="entry name" value="Translation factors"/>
    <property type="match status" value="1"/>
</dbReference>
<dbReference type="Pfam" id="PF13499">
    <property type="entry name" value="EF-hand_7"/>
    <property type="match status" value="1"/>
</dbReference>
<evidence type="ECO:0000256" key="12">
    <source>
        <dbReference type="SAM" id="MobiDB-lite"/>
    </source>
</evidence>
<keyword evidence="17" id="KW-1185">Reference proteome</keyword>
<dbReference type="SUPFAM" id="SSF52343">
    <property type="entry name" value="Ferredoxin reductase-like, C-terminal NADP-linked domain"/>
    <property type="match status" value="1"/>
</dbReference>
<evidence type="ECO:0000256" key="3">
    <source>
        <dbReference type="ARBA" id="ARBA00022692"/>
    </source>
</evidence>
<dbReference type="InterPro" id="IPR017938">
    <property type="entry name" value="Riboflavin_synthase-like_b-brl"/>
</dbReference>
<dbReference type="InterPro" id="IPR013112">
    <property type="entry name" value="FAD-bd_8"/>
</dbReference>
<keyword evidence="10" id="KW-0813">Transport</keyword>
<feature type="transmembrane region" description="Helical" evidence="13">
    <location>
        <begin position="258"/>
        <end position="278"/>
    </location>
</feature>
<dbReference type="InterPro" id="IPR050369">
    <property type="entry name" value="RBOH/FRE"/>
</dbReference>
<evidence type="ECO:0000256" key="2">
    <source>
        <dbReference type="ARBA" id="ARBA00022630"/>
    </source>
</evidence>
<evidence type="ECO:0000256" key="10">
    <source>
        <dbReference type="ARBA" id="ARBA00023065"/>
    </source>
</evidence>
<dbReference type="EMBL" id="QEAQ01000076">
    <property type="protein sequence ID" value="TPX56409.1"/>
    <property type="molecule type" value="Genomic_DNA"/>
</dbReference>
<dbReference type="CDD" id="cd00051">
    <property type="entry name" value="EFh"/>
    <property type="match status" value="1"/>
</dbReference>
<keyword evidence="6" id="KW-0521">NADP</keyword>
<dbReference type="PANTHER" id="PTHR11972">
    <property type="entry name" value="NADPH OXIDASE"/>
    <property type="match status" value="1"/>
</dbReference>
<dbReference type="STRING" id="109895.A0A507DX98"/>
<comment type="caution">
    <text evidence="16">The sequence shown here is derived from an EMBL/GenBank/DDBJ whole genome shotgun (WGS) entry which is preliminary data.</text>
</comment>
<feature type="transmembrane region" description="Helical" evidence="13">
    <location>
        <begin position="336"/>
        <end position="360"/>
    </location>
</feature>
<dbReference type="Pfam" id="PF01794">
    <property type="entry name" value="Ferric_reduct"/>
    <property type="match status" value="1"/>
</dbReference>
<evidence type="ECO:0000256" key="7">
    <source>
        <dbReference type="ARBA" id="ARBA00022982"/>
    </source>
</evidence>
<dbReference type="Pfam" id="PF08030">
    <property type="entry name" value="NAD_binding_6"/>
    <property type="match status" value="1"/>
</dbReference>
<dbReference type="InterPro" id="IPR013121">
    <property type="entry name" value="Fe_red_NAD-bd_6"/>
</dbReference>
<keyword evidence="2" id="KW-0285">Flavoprotein</keyword>
<feature type="transmembrane region" description="Helical" evidence="13">
    <location>
        <begin position="393"/>
        <end position="416"/>
    </location>
</feature>
<dbReference type="GO" id="GO:0016491">
    <property type="term" value="F:oxidoreductase activity"/>
    <property type="evidence" value="ECO:0007669"/>
    <property type="project" value="UniProtKB-KW"/>
</dbReference>
<feature type="domain" description="EF-hand" evidence="14">
    <location>
        <begin position="129"/>
        <end position="164"/>
    </location>
</feature>
<feature type="domain" description="EF-hand" evidence="14">
    <location>
        <begin position="173"/>
        <end position="208"/>
    </location>
</feature>
<keyword evidence="4" id="KW-0274">FAD</keyword>
<keyword evidence="11 13" id="KW-0472">Membrane</keyword>
<feature type="region of interest" description="Disordered" evidence="12">
    <location>
        <begin position="719"/>
        <end position="745"/>
    </location>
</feature>
<feature type="region of interest" description="Disordered" evidence="12">
    <location>
        <begin position="1500"/>
        <end position="1529"/>
    </location>
</feature>
<keyword evidence="9" id="KW-0560">Oxidoreductase</keyword>
<feature type="transmembrane region" description="Helical" evidence="13">
    <location>
        <begin position="428"/>
        <end position="446"/>
    </location>
</feature>